<comment type="caution">
    <text evidence="1">The sequence shown here is derived from an EMBL/GenBank/DDBJ whole genome shotgun (WGS) entry which is preliminary data.</text>
</comment>
<evidence type="ECO:0000313" key="2">
    <source>
        <dbReference type="Proteomes" id="UP000215367"/>
    </source>
</evidence>
<dbReference type="EMBL" id="NOWT01000023">
    <property type="protein sequence ID" value="OYD82351.1"/>
    <property type="molecule type" value="Genomic_DNA"/>
</dbReference>
<evidence type="ECO:0008006" key="3">
    <source>
        <dbReference type="Google" id="ProtNLM"/>
    </source>
</evidence>
<dbReference type="InterPro" id="IPR008884">
    <property type="entry name" value="TylF_MeTrfase"/>
</dbReference>
<dbReference type="PANTHER" id="PTHR40036:SF1">
    <property type="entry name" value="MACROCIN O-METHYLTRANSFERASE"/>
    <property type="match status" value="1"/>
</dbReference>
<dbReference type="Pfam" id="PF05711">
    <property type="entry name" value="TylF"/>
    <property type="match status" value="1"/>
</dbReference>
<organism evidence="1 2">
    <name type="scientific">Azospirillum brasilense</name>
    <dbReference type="NCBI Taxonomy" id="192"/>
    <lineage>
        <taxon>Bacteria</taxon>
        <taxon>Pseudomonadati</taxon>
        <taxon>Pseudomonadota</taxon>
        <taxon>Alphaproteobacteria</taxon>
        <taxon>Rhodospirillales</taxon>
        <taxon>Azospirillaceae</taxon>
        <taxon>Azospirillum</taxon>
    </lineage>
</organism>
<dbReference type="AlphaFoldDB" id="A0A235H936"/>
<dbReference type="PANTHER" id="PTHR40036">
    <property type="entry name" value="MACROCIN O-METHYLTRANSFERASE"/>
    <property type="match status" value="1"/>
</dbReference>
<keyword evidence="1" id="KW-0614">Plasmid</keyword>
<gene>
    <name evidence="1" type="ORF">CHT98_21625</name>
</gene>
<dbReference type="Gene3D" id="3.40.50.150">
    <property type="entry name" value="Vaccinia Virus protein VP39"/>
    <property type="match status" value="1"/>
</dbReference>
<reference evidence="1 2" key="1">
    <citation type="submission" date="2017-07" db="EMBL/GenBank/DDBJ databases">
        <title>Whole genome sequence of Azospirillum brasilense 2A1, a potential biofertilizer strain.</title>
        <authorList>
            <person name="Fontana C.A."/>
            <person name="Toffoli L.M."/>
            <person name="Salazar S.M."/>
            <person name="Puglisi E."/>
            <person name="Pedraza R."/>
            <person name="Bassi D."/>
            <person name="Cocconcelli P.S."/>
        </authorList>
    </citation>
    <scope>NUCLEOTIDE SEQUENCE [LARGE SCALE GENOMIC DNA]</scope>
    <source>
        <strain evidence="1 2">2A1</strain>
        <plasmid evidence="1">unnamed</plasmid>
    </source>
</reference>
<dbReference type="Proteomes" id="UP000215367">
    <property type="component" value="Unassembled WGS sequence"/>
</dbReference>
<dbReference type="SUPFAM" id="SSF53335">
    <property type="entry name" value="S-adenosyl-L-methionine-dependent methyltransferases"/>
    <property type="match status" value="1"/>
</dbReference>
<proteinExistence type="predicted"/>
<name>A0A235H936_AZOBR</name>
<protein>
    <recommendedName>
        <fullName evidence="3">Methyltransferase</fullName>
    </recommendedName>
</protein>
<geneLocation type="plasmid" evidence="1">
    <name>unnamed</name>
</geneLocation>
<accession>A0A235H936</accession>
<evidence type="ECO:0000313" key="1">
    <source>
        <dbReference type="EMBL" id="OYD82351.1"/>
    </source>
</evidence>
<dbReference type="InterPro" id="IPR029063">
    <property type="entry name" value="SAM-dependent_MTases_sf"/>
</dbReference>
<sequence>MMSATTAADGTAEDGAVTNEAGRVAVGPADDAAGVPAARLLTLAPVRAEGRGALAPLPGWAQPCDSQGAPLASTLRLFEDGREIGPAHALHAEIREHGRGRYSHWDGHVLFSASDDSSPLTNGRSYQALWSPPTLEATLRVAIQAARSECPMSALERRTLLRQVTPLIDPDFVPPDGGRAVETDAGLRAEFRRFFPDNLNTLDRKFAVRELCRLISGLPGDVAEVGCYTGATAWFIARHIVESGVPRTLHLFDSFQGLSAPGERDGSAWKAGDLSAGIATVRRNLGDFPFVALHPGWVPERFPDVADRRFALVHIDVDLYQPTRDAAAFFYDRLVPGGLMICDDYGFDTCPGATAAIDDVMAGKPEPVVGLSAGGCFIQKR</sequence>